<sequence>MSAKLFSLEGKTVLITGATNGIGQAMVIGLYEAGANVIFTHRPSTDPSETKALILESNPTSKSIVETIEVDLADLKITDIGSKIVDRAISLSPNGKIDILVNNAGITYRSNLVDFPEEEFNKVLHVNLHVPVHLTKLVGAHMLENKIRGKIVSTASLTSFQGFPGISSYCASKGAILQFSKAISSEWASLGINVNCIGPGYIATNMTDKLVKDTSKSDYILGRIPQGKWGSPNDFKGPVVFLCSAASDYITGECLMVDGGWMSR</sequence>
<gene>
    <name evidence="4" type="ORF">CANARDRAFT_5180</name>
</gene>
<protein>
    <submittedName>
        <fullName evidence="4">Uncharacterized protein</fullName>
    </submittedName>
</protein>
<dbReference type="Gene3D" id="3.40.50.720">
    <property type="entry name" value="NAD(P)-binding Rossmann-like Domain"/>
    <property type="match status" value="1"/>
</dbReference>
<name>A0A1E4T887_9ASCO</name>
<organism evidence="4 5">
    <name type="scientific">[Candida] arabinofermentans NRRL YB-2248</name>
    <dbReference type="NCBI Taxonomy" id="983967"/>
    <lineage>
        <taxon>Eukaryota</taxon>
        <taxon>Fungi</taxon>
        <taxon>Dikarya</taxon>
        <taxon>Ascomycota</taxon>
        <taxon>Saccharomycotina</taxon>
        <taxon>Pichiomycetes</taxon>
        <taxon>Pichiales</taxon>
        <taxon>Pichiaceae</taxon>
        <taxon>Ogataea</taxon>
        <taxon>Ogataea/Candida clade</taxon>
    </lineage>
</organism>
<accession>A0A1E4T887</accession>
<evidence type="ECO:0000256" key="1">
    <source>
        <dbReference type="ARBA" id="ARBA00006484"/>
    </source>
</evidence>
<dbReference type="STRING" id="983967.A0A1E4T887"/>
<dbReference type="PROSITE" id="PS00061">
    <property type="entry name" value="ADH_SHORT"/>
    <property type="match status" value="1"/>
</dbReference>
<dbReference type="PANTHER" id="PTHR42760:SF5">
    <property type="entry name" value="2-DEHYDRO-3-DEOXY-D-GLUCONATE 5-DEHYDROGENASE"/>
    <property type="match status" value="1"/>
</dbReference>
<proteinExistence type="inferred from homology"/>
<reference evidence="5" key="1">
    <citation type="submission" date="2016-04" db="EMBL/GenBank/DDBJ databases">
        <title>Comparative genomics of biotechnologically important yeasts.</title>
        <authorList>
            <consortium name="DOE Joint Genome Institute"/>
            <person name="Riley R."/>
            <person name="Haridas S."/>
            <person name="Wolfe K.H."/>
            <person name="Lopes M.R."/>
            <person name="Hittinger C.T."/>
            <person name="Goker M."/>
            <person name="Salamov A."/>
            <person name="Wisecaver J."/>
            <person name="Long T.M."/>
            <person name="Aerts A.L."/>
            <person name="Barry K."/>
            <person name="Choi C."/>
            <person name="Clum A."/>
            <person name="Coughlan A.Y."/>
            <person name="Deshpande S."/>
            <person name="Douglass A.P."/>
            <person name="Hanson S.J."/>
            <person name="Klenk H.-P."/>
            <person name="Labutti K."/>
            <person name="Lapidus A."/>
            <person name="Lindquist E."/>
            <person name="Lipzen A."/>
            <person name="Meier-Kolthoff J.P."/>
            <person name="Ohm R.A."/>
            <person name="Otillar R.P."/>
            <person name="Pangilinan J."/>
            <person name="Peng Y."/>
            <person name="Rokas A."/>
            <person name="Rosa C.A."/>
            <person name="Scheuner C."/>
            <person name="Sibirny A.A."/>
            <person name="Slot J.C."/>
            <person name="Stielow J.B."/>
            <person name="Sun H."/>
            <person name="Kurtzman C.P."/>
            <person name="Blackwell M."/>
            <person name="Grigoriev I.V."/>
            <person name="Jeffries T.W."/>
        </authorList>
    </citation>
    <scope>NUCLEOTIDE SEQUENCE [LARGE SCALE GENOMIC DNA]</scope>
    <source>
        <strain evidence="5">NRRL YB-2248</strain>
    </source>
</reference>
<dbReference type="InterPro" id="IPR036291">
    <property type="entry name" value="NAD(P)-bd_dom_sf"/>
</dbReference>
<evidence type="ECO:0000313" key="4">
    <source>
        <dbReference type="EMBL" id="ODV87868.1"/>
    </source>
</evidence>
<dbReference type="Proteomes" id="UP000094801">
    <property type="component" value="Unassembled WGS sequence"/>
</dbReference>
<dbReference type="PRINTS" id="PR00080">
    <property type="entry name" value="SDRFAMILY"/>
</dbReference>
<keyword evidence="2" id="KW-0521">NADP</keyword>
<dbReference type="AlphaFoldDB" id="A0A1E4T887"/>
<dbReference type="GO" id="GO:0016616">
    <property type="term" value="F:oxidoreductase activity, acting on the CH-OH group of donors, NAD or NADP as acceptor"/>
    <property type="evidence" value="ECO:0007669"/>
    <property type="project" value="TreeGrafter"/>
</dbReference>
<dbReference type="FunFam" id="3.40.50.720:FF:000084">
    <property type="entry name" value="Short-chain dehydrogenase reductase"/>
    <property type="match status" value="1"/>
</dbReference>
<dbReference type="Pfam" id="PF13561">
    <property type="entry name" value="adh_short_C2"/>
    <property type="match status" value="1"/>
</dbReference>
<dbReference type="OrthoDB" id="294295at2759"/>
<keyword evidence="5" id="KW-1185">Reference proteome</keyword>
<evidence type="ECO:0000313" key="5">
    <source>
        <dbReference type="Proteomes" id="UP000094801"/>
    </source>
</evidence>
<comment type="similarity">
    <text evidence="1">Belongs to the short-chain dehydrogenases/reductases (SDR) family.</text>
</comment>
<dbReference type="EMBL" id="KV453847">
    <property type="protein sequence ID" value="ODV87868.1"/>
    <property type="molecule type" value="Genomic_DNA"/>
</dbReference>
<dbReference type="InterPro" id="IPR002347">
    <property type="entry name" value="SDR_fam"/>
</dbReference>
<dbReference type="PRINTS" id="PR00081">
    <property type="entry name" value="GDHRDH"/>
</dbReference>
<dbReference type="InterPro" id="IPR020904">
    <property type="entry name" value="Sc_DH/Rdtase_CS"/>
</dbReference>
<evidence type="ECO:0000256" key="3">
    <source>
        <dbReference type="ARBA" id="ARBA00023002"/>
    </source>
</evidence>
<dbReference type="SUPFAM" id="SSF51735">
    <property type="entry name" value="NAD(P)-binding Rossmann-fold domains"/>
    <property type="match status" value="1"/>
</dbReference>
<dbReference type="PANTHER" id="PTHR42760">
    <property type="entry name" value="SHORT-CHAIN DEHYDROGENASES/REDUCTASES FAMILY MEMBER"/>
    <property type="match status" value="1"/>
</dbReference>
<evidence type="ECO:0000256" key="2">
    <source>
        <dbReference type="ARBA" id="ARBA00022857"/>
    </source>
</evidence>
<keyword evidence="3" id="KW-0560">Oxidoreductase</keyword>